<feature type="region of interest" description="Disordered" evidence="1">
    <location>
        <begin position="262"/>
        <end position="286"/>
    </location>
</feature>
<gene>
    <name evidence="2" type="ORF">Bpfe_007480</name>
</gene>
<accession>A0AAD8BYM0</accession>
<reference evidence="2" key="2">
    <citation type="submission" date="2023-04" db="EMBL/GenBank/DDBJ databases">
        <authorList>
            <person name="Bu L."/>
            <person name="Lu L."/>
            <person name="Laidemitt M.R."/>
            <person name="Zhang S.M."/>
            <person name="Mutuku M."/>
            <person name="Mkoji G."/>
            <person name="Steinauer M."/>
            <person name="Loker E.S."/>
        </authorList>
    </citation>
    <scope>NUCLEOTIDE SEQUENCE</scope>
    <source>
        <strain evidence="2">KasaAsao</strain>
        <tissue evidence="2">Whole Snail</tissue>
    </source>
</reference>
<protein>
    <submittedName>
        <fullName evidence="2">Uncharacterized protein</fullName>
    </submittedName>
</protein>
<keyword evidence="3" id="KW-1185">Reference proteome</keyword>
<evidence type="ECO:0000313" key="2">
    <source>
        <dbReference type="EMBL" id="KAK0063284.1"/>
    </source>
</evidence>
<dbReference type="AlphaFoldDB" id="A0AAD8BYM0"/>
<evidence type="ECO:0000256" key="1">
    <source>
        <dbReference type="SAM" id="MobiDB-lite"/>
    </source>
</evidence>
<comment type="caution">
    <text evidence="2">The sequence shown here is derived from an EMBL/GenBank/DDBJ whole genome shotgun (WGS) entry which is preliminary data.</text>
</comment>
<dbReference type="EMBL" id="JASAOG010000022">
    <property type="protein sequence ID" value="KAK0063284.1"/>
    <property type="molecule type" value="Genomic_DNA"/>
</dbReference>
<sequence length="330" mass="37398">MCWSVEPYACAGMWSTMYVLECGALSMCWNVEPYGPMYVRECGALCMCWSVEPYVVLICEALCVCWSVEHYVCAGVEHYVCAGVWSPIDGSIQNVFDCLSKLYNRCAKTKDASRHLNLAVDPNKWRDAMNNICNHIYYLKDQAECEDRVKTEFSSCVTIQLKNFKEQKETLDESPEPNRMESLIHLTCVNADKVLNCLRRPYEKYCPRPMTTLLINTVKGFTPKMCANLIPTLDETDKSRKSTFEPTNPDKVDVFHEDEAESEDRNVKPQYWPSQDNPHVPPSKDVLENRGVVGTAKKHQSGNGASNLHPNVALSVITVQIVAAFVSWVK</sequence>
<name>A0AAD8BYM0_BIOPF</name>
<reference evidence="2" key="1">
    <citation type="journal article" date="2023" name="PLoS Negl. Trop. Dis.">
        <title>A genome sequence for Biomphalaria pfeifferi, the major vector snail for the human-infecting parasite Schistosoma mansoni.</title>
        <authorList>
            <person name="Bu L."/>
            <person name="Lu L."/>
            <person name="Laidemitt M.R."/>
            <person name="Zhang S.M."/>
            <person name="Mutuku M."/>
            <person name="Mkoji G."/>
            <person name="Steinauer M."/>
            <person name="Loker E.S."/>
        </authorList>
    </citation>
    <scope>NUCLEOTIDE SEQUENCE</scope>
    <source>
        <strain evidence="2">KasaAsao</strain>
    </source>
</reference>
<evidence type="ECO:0000313" key="3">
    <source>
        <dbReference type="Proteomes" id="UP001233172"/>
    </source>
</evidence>
<dbReference type="Proteomes" id="UP001233172">
    <property type="component" value="Unassembled WGS sequence"/>
</dbReference>
<proteinExistence type="predicted"/>
<organism evidence="2 3">
    <name type="scientific">Biomphalaria pfeifferi</name>
    <name type="common">Bloodfluke planorb</name>
    <name type="synonym">Freshwater snail</name>
    <dbReference type="NCBI Taxonomy" id="112525"/>
    <lineage>
        <taxon>Eukaryota</taxon>
        <taxon>Metazoa</taxon>
        <taxon>Spiralia</taxon>
        <taxon>Lophotrochozoa</taxon>
        <taxon>Mollusca</taxon>
        <taxon>Gastropoda</taxon>
        <taxon>Heterobranchia</taxon>
        <taxon>Euthyneura</taxon>
        <taxon>Panpulmonata</taxon>
        <taxon>Hygrophila</taxon>
        <taxon>Lymnaeoidea</taxon>
        <taxon>Planorbidae</taxon>
        <taxon>Biomphalaria</taxon>
    </lineage>
</organism>